<accession>A0A6G9Y9D5</accession>
<feature type="compositionally biased region" description="Acidic residues" evidence="1">
    <location>
        <begin position="59"/>
        <end position="75"/>
    </location>
</feature>
<dbReference type="SUPFAM" id="SSF52540">
    <property type="entry name" value="P-loop containing nucleoside triphosphate hydrolases"/>
    <property type="match status" value="1"/>
</dbReference>
<dbReference type="GO" id="GO:0009898">
    <property type="term" value="C:cytoplasmic side of plasma membrane"/>
    <property type="evidence" value="ECO:0007669"/>
    <property type="project" value="TreeGrafter"/>
</dbReference>
<organism evidence="2 3">
    <name type="scientific">Nocardia arthritidis</name>
    <dbReference type="NCBI Taxonomy" id="228602"/>
    <lineage>
        <taxon>Bacteria</taxon>
        <taxon>Bacillati</taxon>
        <taxon>Actinomycetota</taxon>
        <taxon>Actinomycetes</taxon>
        <taxon>Mycobacteriales</taxon>
        <taxon>Nocardiaceae</taxon>
        <taxon>Nocardia</taxon>
    </lineage>
</organism>
<name>A0A6G9Y9D5_9NOCA</name>
<reference evidence="2 3" key="1">
    <citation type="journal article" date="2019" name="ACS Chem. Biol.">
        <title>Identification and Mobilization of a Cryptic Antibiotic Biosynthesis Gene Locus from a Human-Pathogenic Nocardia Isolate.</title>
        <authorList>
            <person name="Herisse M."/>
            <person name="Ishida K."/>
            <person name="Porter J.L."/>
            <person name="Howden B."/>
            <person name="Hertweck C."/>
            <person name="Stinear T.P."/>
            <person name="Pidot S.J."/>
        </authorList>
    </citation>
    <scope>NUCLEOTIDE SEQUENCE [LARGE SCALE GENOMIC DNA]</scope>
    <source>
        <strain evidence="2 3">AUSMDU00012717</strain>
    </source>
</reference>
<dbReference type="InterPro" id="IPR027417">
    <property type="entry name" value="P-loop_NTPase"/>
</dbReference>
<dbReference type="RefSeq" id="WP_167472891.1">
    <property type="nucleotide sequence ID" value="NZ_CP046172.1"/>
</dbReference>
<gene>
    <name evidence="2" type="ORF">F5544_09695</name>
</gene>
<proteinExistence type="predicted"/>
<dbReference type="GO" id="GO:0005524">
    <property type="term" value="F:ATP binding"/>
    <property type="evidence" value="ECO:0007669"/>
    <property type="project" value="TreeGrafter"/>
</dbReference>
<evidence type="ECO:0000313" key="3">
    <source>
        <dbReference type="Proteomes" id="UP000503540"/>
    </source>
</evidence>
<keyword evidence="3" id="KW-1185">Reference proteome</keyword>
<dbReference type="InterPro" id="IPR050625">
    <property type="entry name" value="ParA/MinD_ATPase"/>
</dbReference>
<dbReference type="AlphaFoldDB" id="A0A6G9Y9D5"/>
<dbReference type="EMBL" id="CP046172">
    <property type="protein sequence ID" value="QIS09839.1"/>
    <property type="molecule type" value="Genomic_DNA"/>
</dbReference>
<dbReference type="GO" id="GO:0016887">
    <property type="term" value="F:ATP hydrolysis activity"/>
    <property type="evidence" value="ECO:0007669"/>
    <property type="project" value="TreeGrafter"/>
</dbReference>
<evidence type="ECO:0000256" key="1">
    <source>
        <dbReference type="SAM" id="MobiDB-lite"/>
    </source>
</evidence>
<feature type="region of interest" description="Disordered" evidence="1">
    <location>
        <begin position="1"/>
        <end position="94"/>
    </location>
</feature>
<dbReference type="KEGG" id="nah:F5544_09695"/>
<dbReference type="PANTHER" id="PTHR43384">
    <property type="entry name" value="SEPTUM SITE-DETERMINING PROTEIN MIND HOMOLOG, CHLOROPLASTIC-RELATED"/>
    <property type="match status" value="1"/>
</dbReference>
<dbReference type="GO" id="GO:0005829">
    <property type="term" value="C:cytosol"/>
    <property type="evidence" value="ECO:0007669"/>
    <property type="project" value="TreeGrafter"/>
</dbReference>
<sequence>MSTEHHHQQQPQPDDMSAATQPAHGQGGTTEYNAEAIVDLRRQRLRPSPGSGGPLEPDGAVEDPDEAIGDLEESIPDPYGVGQHNLRPDTIPGDDGHRARPVVLKQADGVDTDPAEWGWRGRVNAFGVRLRPPRDGSEVAYRRAVERIRQPLPGTPVILVANPKGGTGVTPVTIVLANIFGVHRGGSVVAWDANESRGTLAARAAVTTDTEPTVVDVLANARALCSPAADASSLARYLRLQPTLDEVLASDHSGRLEVIGRNECAAIMAVLRRHRSMVVIDSGDNDRAEPFSWSVDNATQLVVPLVCRRDVAYMALKMLDTIAADGRRDLVTGAVVTLAAQSGAEPAAREAIVGALEHAGITRIVDVPHDPVLAGGERIVWSRLAASSARAWTQVAASVADGLAEALTRMSAPLEAAYLPDSYRTPSSLDPQRCRRCTPDDTHTGTRCGSGCPSANVAVPHHGRPYGERR</sequence>
<dbReference type="PANTHER" id="PTHR43384:SF14">
    <property type="entry name" value="ESX-1 SECRETION-ASSOCIATED PROTEIN ESPI"/>
    <property type="match status" value="1"/>
</dbReference>
<protein>
    <submittedName>
        <fullName evidence="2">ParA family protein</fullName>
    </submittedName>
</protein>
<evidence type="ECO:0000313" key="2">
    <source>
        <dbReference type="EMBL" id="QIS09839.1"/>
    </source>
</evidence>
<dbReference type="Proteomes" id="UP000503540">
    <property type="component" value="Chromosome"/>
</dbReference>
<feature type="region of interest" description="Disordered" evidence="1">
    <location>
        <begin position="441"/>
        <end position="470"/>
    </location>
</feature>
<dbReference type="Gene3D" id="3.40.50.300">
    <property type="entry name" value="P-loop containing nucleotide triphosphate hydrolases"/>
    <property type="match status" value="1"/>
</dbReference>
<dbReference type="GO" id="GO:0051782">
    <property type="term" value="P:negative regulation of cell division"/>
    <property type="evidence" value="ECO:0007669"/>
    <property type="project" value="TreeGrafter"/>
</dbReference>